<dbReference type="UniPathway" id="UPA00219"/>
<evidence type="ECO:0000256" key="3">
    <source>
        <dbReference type="ARBA" id="ARBA00022676"/>
    </source>
</evidence>
<dbReference type="AlphaFoldDB" id="A0A1I7GXI4"/>
<evidence type="ECO:0000313" key="14">
    <source>
        <dbReference type="Proteomes" id="UP000182491"/>
    </source>
</evidence>
<evidence type="ECO:0000259" key="11">
    <source>
        <dbReference type="Pfam" id="PF03033"/>
    </source>
</evidence>
<dbReference type="GO" id="GO:0008360">
    <property type="term" value="P:regulation of cell shape"/>
    <property type="evidence" value="ECO:0007669"/>
    <property type="project" value="UniProtKB-KW"/>
</dbReference>
<keyword evidence="14" id="KW-1185">Reference proteome</keyword>
<dbReference type="STRING" id="388950.GCA_001611675_00435"/>
<dbReference type="HAMAP" id="MF_00033">
    <property type="entry name" value="MurG"/>
    <property type="match status" value="1"/>
</dbReference>
<protein>
    <recommendedName>
        <fullName evidence="10">UDP-N-acetylglucosamine--N-acetylmuramyl-(pentapeptide) pyrophosphoryl-undecaprenol N-acetylglucosamine transferase</fullName>
        <ecNumber evidence="10">2.4.1.227</ecNumber>
    </recommendedName>
    <alternativeName>
        <fullName evidence="10">Undecaprenyl-PP-MurNAc-pentapeptide-UDPGlcNAc GlcNAc transferase</fullName>
    </alternativeName>
</protein>
<keyword evidence="1 10" id="KW-1003">Cell membrane</keyword>
<dbReference type="PANTHER" id="PTHR21015:SF22">
    <property type="entry name" value="GLYCOSYLTRANSFERASE"/>
    <property type="match status" value="1"/>
</dbReference>
<evidence type="ECO:0000256" key="1">
    <source>
        <dbReference type="ARBA" id="ARBA00022475"/>
    </source>
</evidence>
<dbReference type="GO" id="GO:0005975">
    <property type="term" value="P:carbohydrate metabolic process"/>
    <property type="evidence" value="ECO:0007669"/>
    <property type="project" value="InterPro"/>
</dbReference>
<comment type="similarity">
    <text evidence="10">Belongs to the glycosyltransferase 28 family. MurG subfamily.</text>
</comment>
<organism evidence="13 14">
    <name type="scientific">Pontibacter akesuensis</name>
    <dbReference type="NCBI Taxonomy" id="388950"/>
    <lineage>
        <taxon>Bacteria</taxon>
        <taxon>Pseudomonadati</taxon>
        <taxon>Bacteroidota</taxon>
        <taxon>Cytophagia</taxon>
        <taxon>Cytophagales</taxon>
        <taxon>Hymenobacteraceae</taxon>
        <taxon>Pontibacter</taxon>
    </lineage>
</organism>
<comment type="function">
    <text evidence="10">Cell wall formation. Catalyzes the transfer of a GlcNAc subunit on undecaprenyl-pyrophosphoryl-MurNAc-pentapeptide (lipid intermediate I) to form undecaprenyl-pyrophosphoryl-MurNAc-(pentapeptide)GlcNAc (lipid intermediate II).</text>
</comment>
<keyword evidence="5 10" id="KW-0133">Cell shape</keyword>
<dbReference type="GO" id="GO:0050511">
    <property type="term" value="F:undecaprenyldiphospho-muramoylpentapeptide beta-N-acetylglucosaminyltransferase activity"/>
    <property type="evidence" value="ECO:0007669"/>
    <property type="project" value="UniProtKB-UniRule"/>
</dbReference>
<feature type="binding site" evidence="10">
    <location>
        <position position="204"/>
    </location>
    <ligand>
        <name>UDP-N-acetyl-alpha-D-glucosamine</name>
        <dbReference type="ChEBI" id="CHEBI:57705"/>
    </ligand>
</feature>
<evidence type="ECO:0000259" key="12">
    <source>
        <dbReference type="Pfam" id="PF04101"/>
    </source>
</evidence>
<dbReference type="InterPro" id="IPR004276">
    <property type="entry name" value="GlycoTrans_28_N"/>
</dbReference>
<dbReference type="RefSeq" id="WP_068836644.1">
    <property type="nucleotide sequence ID" value="NZ_BMXC01000001.1"/>
</dbReference>
<comment type="subcellular location">
    <subcellularLocation>
        <location evidence="10">Cell membrane</location>
        <topology evidence="10">Peripheral membrane protein</topology>
        <orientation evidence="10">Cytoplasmic side</orientation>
    </subcellularLocation>
</comment>
<feature type="binding site" evidence="10">
    <location>
        <position position="131"/>
    </location>
    <ligand>
        <name>UDP-N-acetyl-alpha-D-glucosamine</name>
        <dbReference type="ChEBI" id="CHEBI:57705"/>
    </ligand>
</feature>
<dbReference type="CDD" id="cd03785">
    <property type="entry name" value="GT28_MurG"/>
    <property type="match status" value="1"/>
</dbReference>
<comment type="pathway">
    <text evidence="10">Cell wall biogenesis; peptidoglycan biosynthesis.</text>
</comment>
<dbReference type="GO" id="GO:0005886">
    <property type="term" value="C:plasma membrane"/>
    <property type="evidence" value="ECO:0007669"/>
    <property type="project" value="UniProtKB-SubCell"/>
</dbReference>
<proteinExistence type="inferred from homology"/>
<feature type="binding site" evidence="10">
    <location>
        <position position="303"/>
    </location>
    <ligand>
        <name>UDP-N-acetyl-alpha-D-glucosamine</name>
        <dbReference type="ChEBI" id="CHEBI:57705"/>
    </ligand>
</feature>
<keyword evidence="3 10" id="KW-0328">Glycosyltransferase</keyword>
<keyword evidence="4 10" id="KW-0808">Transferase</keyword>
<feature type="domain" description="Glycosyltransferase family 28 N-terminal" evidence="11">
    <location>
        <begin position="10"/>
        <end position="149"/>
    </location>
</feature>
<keyword evidence="2 10" id="KW-0132">Cell division</keyword>
<dbReference type="Pfam" id="PF04101">
    <property type="entry name" value="Glyco_tran_28_C"/>
    <property type="match status" value="1"/>
</dbReference>
<dbReference type="Proteomes" id="UP000182491">
    <property type="component" value="Unassembled WGS sequence"/>
</dbReference>
<dbReference type="Pfam" id="PF03033">
    <property type="entry name" value="Glyco_transf_28"/>
    <property type="match status" value="1"/>
</dbReference>
<dbReference type="GO" id="GO:0071555">
    <property type="term" value="P:cell wall organization"/>
    <property type="evidence" value="ECO:0007669"/>
    <property type="project" value="UniProtKB-KW"/>
</dbReference>
<dbReference type="EC" id="2.4.1.227" evidence="10"/>
<gene>
    <name evidence="10" type="primary">murG</name>
    <name evidence="13" type="ORF">SAMN04487941_1339</name>
</gene>
<feature type="binding site" evidence="10">
    <location>
        <begin position="17"/>
        <end position="19"/>
    </location>
    <ligand>
        <name>UDP-N-acetyl-alpha-D-glucosamine</name>
        <dbReference type="ChEBI" id="CHEBI:57705"/>
    </ligand>
</feature>
<dbReference type="EMBL" id="FPCA01000001">
    <property type="protein sequence ID" value="SFU53105.1"/>
    <property type="molecule type" value="Genomic_DNA"/>
</dbReference>
<dbReference type="NCBIfam" id="TIGR01133">
    <property type="entry name" value="murG"/>
    <property type="match status" value="1"/>
</dbReference>
<dbReference type="GO" id="GO:0051991">
    <property type="term" value="F:UDP-N-acetyl-D-glucosamine:N-acetylmuramoyl-L-alanyl-D-glutamyl-meso-2,6-diaminopimelyl-D-alanyl-D-alanine-diphosphoundecaprenol 4-beta-N-acetylglucosaminlytransferase activity"/>
    <property type="evidence" value="ECO:0007669"/>
    <property type="project" value="RHEA"/>
</dbReference>
<dbReference type="InterPro" id="IPR007235">
    <property type="entry name" value="Glyco_trans_28_C"/>
</dbReference>
<evidence type="ECO:0000256" key="8">
    <source>
        <dbReference type="ARBA" id="ARBA00023306"/>
    </source>
</evidence>
<dbReference type="SUPFAM" id="SSF53756">
    <property type="entry name" value="UDP-Glycosyltransferase/glycogen phosphorylase"/>
    <property type="match status" value="1"/>
</dbReference>
<dbReference type="Gene3D" id="3.40.50.2000">
    <property type="entry name" value="Glycogen Phosphorylase B"/>
    <property type="match status" value="2"/>
</dbReference>
<keyword evidence="6 10" id="KW-0573">Peptidoglycan synthesis</keyword>
<evidence type="ECO:0000256" key="6">
    <source>
        <dbReference type="ARBA" id="ARBA00022984"/>
    </source>
</evidence>
<keyword evidence="9 10" id="KW-0961">Cell wall biogenesis/degradation</keyword>
<dbReference type="PANTHER" id="PTHR21015">
    <property type="entry name" value="UDP-N-ACETYLGLUCOSAMINE--N-ACETYLMURAMYL-(PENTAPEPTIDE) PYROPHOSPHORYL-UNDECAPRENOL N-ACETYLGLUCOSAMINE TRANSFERASE 1"/>
    <property type="match status" value="1"/>
</dbReference>
<evidence type="ECO:0000256" key="4">
    <source>
        <dbReference type="ARBA" id="ARBA00022679"/>
    </source>
</evidence>
<accession>A0A1I7GXI4</accession>
<name>A0A1I7GXI4_9BACT</name>
<evidence type="ECO:0000256" key="2">
    <source>
        <dbReference type="ARBA" id="ARBA00022618"/>
    </source>
</evidence>
<dbReference type="GO" id="GO:0009252">
    <property type="term" value="P:peptidoglycan biosynthetic process"/>
    <property type="evidence" value="ECO:0007669"/>
    <property type="project" value="UniProtKB-UniRule"/>
</dbReference>
<evidence type="ECO:0000256" key="7">
    <source>
        <dbReference type="ARBA" id="ARBA00023136"/>
    </source>
</evidence>
<comment type="caution">
    <text evidence="10">Lacks conserved residue(s) required for the propagation of feature annotation.</text>
</comment>
<feature type="domain" description="Glycosyl transferase family 28 C-terminal" evidence="12">
    <location>
        <begin position="197"/>
        <end position="357"/>
    </location>
</feature>
<evidence type="ECO:0000313" key="13">
    <source>
        <dbReference type="EMBL" id="SFU53105.1"/>
    </source>
</evidence>
<dbReference type="InterPro" id="IPR006009">
    <property type="entry name" value="GlcNAc_MurG"/>
</dbReference>
<keyword evidence="7 10" id="KW-0472">Membrane</keyword>
<reference evidence="14" key="1">
    <citation type="submission" date="2016-10" db="EMBL/GenBank/DDBJ databases">
        <authorList>
            <person name="Varghese N."/>
        </authorList>
    </citation>
    <scope>NUCLEOTIDE SEQUENCE [LARGE SCALE GENOMIC DNA]</scope>
    <source>
        <strain evidence="14">DSM 18820</strain>
    </source>
</reference>
<dbReference type="GO" id="GO:0051301">
    <property type="term" value="P:cell division"/>
    <property type="evidence" value="ECO:0007669"/>
    <property type="project" value="UniProtKB-KW"/>
</dbReference>
<feature type="binding site" evidence="10">
    <location>
        <position position="258"/>
    </location>
    <ligand>
        <name>UDP-N-acetyl-alpha-D-glucosamine</name>
        <dbReference type="ChEBI" id="CHEBI:57705"/>
    </ligand>
</feature>
<evidence type="ECO:0000256" key="5">
    <source>
        <dbReference type="ARBA" id="ARBA00022960"/>
    </source>
</evidence>
<feature type="binding site" evidence="10">
    <location>
        <position position="172"/>
    </location>
    <ligand>
        <name>UDP-N-acetyl-alpha-D-glucosamine</name>
        <dbReference type="ChEBI" id="CHEBI:57705"/>
    </ligand>
</feature>
<keyword evidence="8 10" id="KW-0131">Cell cycle</keyword>
<comment type="catalytic activity">
    <reaction evidence="10">
        <text>di-trans,octa-cis-undecaprenyl diphospho-N-acetyl-alpha-D-muramoyl-L-alanyl-D-glutamyl-meso-2,6-diaminopimeloyl-D-alanyl-D-alanine + UDP-N-acetyl-alpha-D-glucosamine = di-trans,octa-cis-undecaprenyl diphospho-[N-acetyl-alpha-D-glucosaminyl-(1-&gt;4)]-N-acetyl-alpha-D-muramoyl-L-alanyl-D-glutamyl-meso-2,6-diaminopimeloyl-D-alanyl-D-alanine + UDP + H(+)</text>
        <dbReference type="Rhea" id="RHEA:31227"/>
        <dbReference type="ChEBI" id="CHEBI:15378"/>
        <dbReference type="ChEBI" id="CHEBI:57705"/>
        <dbReference type="ChEBI" id="CHEBI:58223"/>
        <dbReference type="ChEBI" id="CHEBI:61387"/>
        <dbReference type="ChEBI" id="CHEBI:61388"/>
        <dbReference type="EC" id="2.4.1.227"/>
    </reaction>
</comment>
<sequence length="370" mass="39988">MPKQGQPYRVIISGGGTGGHIYPAVAIANELRTVNPATEILFVGAQGRMEMTRVPEAGYKIVGLWISGLQRRLTLDNLSFPFKVISSVRASHKIIKEFKPDAVVGVGGYASGPLLYAATSKGIPALIQEQNSYAGITNKVLAKRVQKVCVAYPNMEAFFPADKLVLTGNPVRADIMNLAGKRQEALQHFGLSAEKKTILVIGGSLGARTINLSMAAGLESIAAAGYQLIWQTGKAFYPQAQELESKYKQQGIRAFDFIRQMDLAYAAADVVISRAGALSISELCLAGKPAVLVPSPNVAEDHQTKNAMALVQQQAAILVRDVEANEKLVPTALQLAKDEQEQQRLQQNIRKMARPNAASDIVTELLKLIK</sequence>
<dbReference type="OrthoDB" id="9808936at2"/>
<evidence type="ECO:0000256" key="10">
    <source>
        <dbReference type="HAMAP-Rule" id="MF_00033"/>
    </source>
</evidence>
<evidence type="ECO:0000256" key="9">
    <source>
        <dbReference type="ARBA" id="ARBA00023316"/>
    </source>
</evidence>